<sequence length="93" mass="10532">MMHFTNFLFLLMVLLLLFLFNTKMHYLRAFLILEALMLNALVISIFVLSAVQINPFIFLLLLTFAVCEAGIGLSLLLTYIKMNGSDSIKSSLI</sequence>
<gene>
    <name evidence="11" type="primary">ND4L</name>
</gene>
<evidence type="ECO:0000256" key="9">
    <source>
        <dbReference type="ARBA" id="ARBA00031586"/>
    </source>
</evidence>
<evidence type="ECO:0000256" key="2">
    <source>
        <dbReference type="ARBA" id="ARBA00010519"/>
    </source>
</evidence>
<keyword evidence="4 10" id="KW-0812">Transmembrane</keyword>
<comment type="similarity">
    <text evidence="2">Belongs to the complex I subunit 4L family.</text>
</comment>
<organism evidence="11">
    <name type="scientific">Stereophaedusa stereoma</name>
    <dbReference type="NCBI Taxonomy" id="1885813"/>
    <lineage>
        <taxon>Eukaryota</taxon>
        <taxon>Metazoa</taxon>
        <taxon>Spiralia</taxon>
        <taxon>Lophotrochozoa</taxon>
        <taxon>Mollusca</taxon>
        <taxon>Gastropoda</taxon>
        <taxon>Heterobranchia</taxon>
        <taxon>Euthyneura</taxon>
        <taxon>Panpulmonata</taxon>
        <taxon>Eupulmonata</taxon>
        <taxon>Stylommatophora</taxon>
        <taxon>Helicina</taxon>
        <taxon>Clausilioidea</taxon>
        <taxon>Clausiliidae</taxon>
        <taxon>Phaedusinae</taxon>
        <taxon>Stereophaedusa</taxon>
    </lineage>
</organism>
<dbReference type="Pfam" id="PF00420">
    <property type="entry name" value="Oxidored_q2"/>
    <property type="match status" value="1"/>
</dbReference>
<keyword evidence="6 10" id="KW-1133">Transmembrane helix</keyword>
<evidence type="ECO:0000256" key="5">
    <source>
        <dbReference type="ARBA" id="ARBA00022967"/>
    </source>
</evidence>
<geneLocation type="mitochondrion" evidence="11"/>
<keyword evidence="7" id="KW-0520">NAD</keyword>
<dbReference type="GO" id="GO:0016020">
    <property type="term" value="C:membrane"/>
    <property type="evidence" value="ECO:0007669"/>
    <property type="project" value="UniProtKB-SubCell"/>
</dbReference>
<evidence type="ECO:0000256" key="4">
    <source>
        <dbReference type="ARBA" id="ARBA00022692"/>
    </source>
</evidence>
<evidence type="ECO:0000256" key="8">
    <source>
        <dbReference type="ARBA" id="ARBA00023136"/>
    </source>
</evidence>
<evidence type="ECO:0000256" key="3">
    <source>
        <dbReference type="ARBA" id="ARBA00016612"/>
    </source>
</evidence>
<keyword evidence="11" id="KW-0496">Mitochondrion</keyword>
<accession>A0A224AA29</accession>
<dbReference type="EMBL" id="LC171902">
    <property type="protein sequence ID" value="BBA10082.1"/>
    <property type="molecule type" value="Genomic_DNA"/>
</dbReference>
<keyword evidence="5" id="KW-1278">Translocase</keyword>
<dbReference type="Gene3D" id="1.10.287.3510">
    <property type="match status" value="1"/>
</dbReference>
<evidence type="ECO:0000256" key="7">
    <source>
        <dbReference type="ARBA" id="ARBA00023027"/>
    </source>
</evidence>
<name>A0A224AA29_9EUPU</name>
<reference evidence="11" key="1">
    <citation type="journal article" date="2017" name="Zool. J. Linn. Soc.">
        <title>Molecular phylogeny, frequent parallel evolution and new system of Japanese clausiliid land snails (Gastropoda: Stylommatophora).</title>
        <authorList>
            <person name="Motochin R."/>
            <person name="Wang M."/>
            <person name="Ueshima R."/>
        </authorList>
    </citation>
    <scope>NUCLEOTIDE SEQUENCE</scope>
    <source>
        <strain evidence="11">A411</strain>
        <tissue evidence="11">Muscle</tissue>
    </source>
</reference>
<protein>
    <recommendedName>
        <fullName evidence="3">NADH-ubiquinone oxidoreductase chain 4L</fullName>
    </recommendedName>
    <alternativeName>
        <fullName evidence="9">NADH dehydrogenase subunit 4L</fullName>
    </alternativeName>
</protein>
<evidence type="ECO:0000256" key="6">
    <source>
        <dbReference type="ARBA" id="ARBA00022989"/>
    </source>
</evidence>
<dbReference type="InterPro" id="IPR039428">
    <property type="entry name" value="NUOK/Mnh_C1-like"/>
</dbReference>
<evidence type="ECO:0000256" key="10">
    <source>
        <dbReference type="SAM" id="Phobius"/>
    </source>
</evidence>
<evidence type="ECO:0000256" key="1">
    <source>
        <dbReference type="ARBA" id="ARBA00004141"/>
    </source>
</evidence>
<feature type="transmembrane region" description="Helical" evidence="10">
    <location>
        <begin position="6"/>
        <end position="22"/>
    </location>
</feature>
<dbReference type="AlphaFoldDB" id="A0A224AA29"/>
<comment type="subcellular location">
    <subcellularLocation>
        <location evidence="1">Membrane</location>
        <topology evidence="1">Multi-pass membrane protein</topology>
    </subcellularLocation>
</comment>
<evidence type="ECO:0000313" key="11">
    <source>
        <dbReference type="EMBL" id="BBA10082.1"/>
    </source>
</evidence>
<keyword evidence="8 10" id="KW-0472">Membrane</keyword>
<feature type="transmembrane region" description="Helical" evidence="10">
    <location>
        <begin position="56"/>
        <end position="80"/>
    </location>
</feature>
<feature type="transmembrane region" description="Helical" evidence="10">
    <location>
        <begin position="29"/>
        <end position="50"/>
    </location>
</feature>
<proteinExistence type="inferred from homology"/>